<evidence type="ECO:0000259" key="1">
    <source>
        <dbReference type="Pfam" id="PF13966"/>
    </source>
</evidence>
<proteinExistence type="predicted"/>
<dbReference type="OrthoDB" id="1112297at2759"/>
<dbReference type="PANTHER" id="PTHR33116">
    <property type="entry name" value="REVERSE TRANSCRIPTASE ZINC-BINDING DOMAIN-CONTAINING PROTEIN-RELATED-RELATED"/>
    <property type="match status" value="1"/>
</dbReference>
<organism evidence="2 3">
    <name type="scientific">Microthlaspi erraticum</name>
    <dbReference type="NCBI Taxonomy" id="1685480"/>
    <lineage>
        <taxon>Eukaryota</taxon>
        <taxon>Viridiplantae</taxon>
        <taxon>Streptophyta</taxon>
        <taxon>Embryophyta</taxon>
        <taxon>Tracheophyta</taxon>
        <taxon>Spermatophyta</taxon>
        <taxon>Magnoliopsida</taxon>
        <taxon>eudicotyledons</taxon>
        <taxon>Gunneridae</taxon>
        <taxon>Pentapetalae</taxon>
        <taxon>rosids</taxon>
        <taxon>malvids</taxon>
        <taxon>Brassicales</taxon>
        <taxon>Brassicaceae</taxon>
        <taxon>Coluteocarpeae</taxon>
        <taxon>Microthlaspi</taxon>
    </lineage>
</organism>
<sequence length="406" mass="46587">MGTYLGLPENISGSKKKMFTFIHDRLSKRINSWSARLLSKGGKDVMIKSVAQALPTYVMSCFLLPQETIKKLQGAISKFWWSSKQNNRGLHWIAWEKICVPMEEGGLGFRDLKNFNLALLAKQLWRIFHYPSSFLARILKGRYFWLSNPLDVKKVNSPSYGWKSMMAARELLVSGLRRAIGSGANTAVWRDPWIPDSKPRPPTKRGTFQDPYLLVYHLINQETKEWKLETLRQLFTEEDVRWIQGIRPSRVPTTDRLVWAYTKSGVYTVKSGYDLAMSKTEVITGQVLEPSTTVLKRRAWKTRTTKKLKHFLWQCITGCIAVRDILVDRHCGTERSCPRCGAEAETVNHLIFTCPAATRVWESSDIPTSPGVFPCTSLFSNFDYLMWRAPDAGVHEQALAKYPWMI</sequence>
<dbReference type="InterPro" id="IPR026960">
    <property type="entry name" value="RVT-Znf"/>
</dbReference>
<comment type="caution">
    <text evidence="2">The sequence shown here is derived from an EMBL/GenBank/DDBJ whole genome shotgun (WGS) entry which is preliminary data.</text>
</comment>
<protein>
    <recommendedName>
        <fullName evidence="1">Reverse transcriptase zinc-binding domain-containing protein</fullName>
    </recommendedName>
</protein>
<dbReference type="EMBL" id="CACVBM020000710">
    <property type="protein sequence ID" value="CAA7022569.1"/>
    <property type="molecule type" value="Genomic_DNA"/>
</dbReference>
<evidence type="ECO:0000313" key="2">
    <source>
        <dbReference type="EMBL" id="CAA7022569.1"/>
    </source>
</evidence>
<dbReference type="AlphaFoldDB" id="A0A6D2I3F4"/>
<feature type="domain" description="Reverse transcriptase zinc-binding" evidence="1">
    <location>
        <begin position="267"/>
        <end position="361"/>
    </location>
</feature>
<evidence type="ECO:0000313" key="3">
    <source>
        <dbReference type="Proteomes" id="UP000467841"/>
    </source>
</evidence>
<keyword evidence="3" id="KW-1185">Reference proteome</keyword>
<dbReference type="Pfam" id="PF13966">
    <property type="entry name" value="zf-RVT"/>
    <property type="match status" value="1"/>
</dbReference>
<name>A0A6D2I3F4_9BRAS</name>
<dbReference type="PANTHER" id="PTHR33116:SF86">
    <property type="entry name" value="REVERSE TRANSCRIPTASE DOMAIN-CONTAINING PROTEIN"/>
    <property type="match status" value="1"/>
</dbReference>
<gene>
    <name evidence="2" type="ORF">MERR_LOCUS9804</name>
</gene>
<accession>A0A6D2I3F4</accession>
<reference evidence="2" key="1">
    <citation type="submission" date="2020-01" db="EMBL/GenBank/DDBJ databases">
        <authorList>
            <person name="Mishra B."/>
        </authorList>
    </citation>
    <scope>NUCLEOTIDE SEQUENCE [LARGE SCALE GENOMIC DNA]</scope>
</reference>
<dbReference type="Proteomes" id="UP000467841">
    <property type="component" value="Unassembled WGS sequence"/>
</dbReference>